<proteinExistence type="predicted"/>
<reference evidence="1 2" key="1">
    <citation type="submission" date="2019-05" db="EMBL/GenBank/DDBJ databases">
        <title>Emergence of the Ug99 lineage of the wheat stem rust pathogen through somatic hybridization.</title>
        <authorList>
            <person name="Li F."/>
            <person name="Upadhyaya N.M."/>
            <person name="Sperschneider J."/>
            <person name="Matny O."/>
            <person name="Nguyen-Phuc H."/>
            <person name="Mago R."/>
            <person name="Raley C."/>
            <person name="Miller M.E."/>
            <person name="Silverstein K.A.T."/>
            <person name="Henningsen E."/>
            <person name="Hirsch C.D."/>
            <person name="Visser B."/>
            <person name="Pretorius Z.A."/>
            <person name="Steffenson B.J."/>
            <person name="Schwessinger B."/>
            <person name="Dodds P.N."/>
            <person name="Figueroa M."/>
        </authorList>
    </citation>
    <scope>NUCLEOTIDE SEQUENCE [LARGE SCALE GENOMIC DNA]</scope>
    <source>
        <strain evidence="1 2">Ug99</strain>
    </source>
</reference>
<dbReference type="EMBL" id="VDEP01000241">
    <property type="protein sequence ID" value="KAA1120864.1"/>
    <property type="molecule type" value="Genomic_DNA"/>
</dbReference>
<organism evidence="1 2">
    <name type="scientific">Puccinia graminis f. sp. tritici</name>
    <dbReference type="NCBI Taxonomy" id="56615"/>
    <lineage>
        <taxon>Eukaryota</taxon>
        <taxon>Fungi</taxon>
        <taxon>Dikarya</taxon>
        <taxon>Basidiomycota</taxon>
        <taxon>Pucciniomycotina</taxon>
        <taxon>Pucciniomycetes</taxon>
        <taxon>Pucciniales</taxon>
        <taxon>Pucciniaceae</taxon>
        <taxon>Puccinia</taxon>
    </lineage>
</organism>
<name>A0A5B0R7E7_PUCGR</name>
<dbReference type="Proteomes" id="UP000325313">
    <property type="component" value="Unassembled WGS sequence"/>
</dbReference>
<comment type="caution">
    <text evidence="1">The sequence shown here is derived from an EMBL/GenBank/DDBJ whole genome shotgun (WGS) entry which is preliminary data.</text>
</comment>
<evidence type="ECO:0000313" key="1">
    <source>
        <dbReference type="EMBL" id="KAA1120864.1"/>
    </source>
</evidence>
<sequence length="66" mass="7397">MWPHSRLRTPLDVDLVYSRLGFFIESWKAAKGPDTEKLQSCGGILMGEVPTRAGNKPLHDFLLEIG</sequence>
<gene>
    <name evidence="1" type="primary">SPT16_10</name>
    <name evidence="1" type="ORF">PGTUg99_027067</name>
</gene>
<dbReference type="AlphaFoldDB" id="A0A5B0R7E7"/>
<accession>A0A5B0R7E7</accession>
<evidence type="ECO:0000313" key="2">
    <source>
        <dbReference type="Proteomes" id="UP000325313"/>
    </source>
</evidence>
<protein>
    <submittedName>
        <fullName evidence="1">FACT complex subunit spt16</fullName>
    </submittedName>
</protein>